<organism evidence="1 2">
    <name type="scientific">Leptospira fainei serovar Hurstbridge str. BUT 6</name>
    <dbReference type="NCBI Taxonomy" id="1193011"/>
    <lineage>
        <taxon>Bacteria</taxon>
        <taxon>Pseudomonadati</taxon>
        <taxon>Spirochaetota</taxon>
        <taxon>Spirochaetia</taxon>
        <taxon>Leptospirales</taxon>
        <taxon>Leptospiraceae</taxon>
        <taxon>Leptospira</taxon>
    </lineage>
</organism>
<evidence type="ECO:0000313" key="2">
    <source>
        <dbReference type="Proteomes" id="UP000014540"/>
    </source>
</evidence>
<protein>
    <submittedName>
        <fullName evidence="1">Uncharacterized protein</fullName>
    </submittedName>
</protein>
<keyword evidence="2" id="KW-1185">Reference proteome</keyword>
<sequence>MSLRTQVIIGTIDLLNVIRSWSLLFKSSEDGKTILHSLILNGIRLVLIIRNMYSIKKITFNSLTEEKIELPSGLQIHIDKLFRF</sequence>
<proteinExistence type="predicted"/>
<dbReference type="AlphaFoldDB" id="S3UT76"/>
<evidence type="ECO:0000313" key="1">
    <source>
        <dbReference type="EMBL" id="EPG72473.1"/>
    </source>
</evidence>
<dbReference type="EMBL" id="AKWZ02000012">
    <property type="protein sequence ID" value="EPG72473.1"/>
    <property type="molecule type" value="Genomic_DNA"/>
</dbReference>
<comment type="caution">
    <text evidence="1">The sequence shown here is derived from an EMBL/GenBank/DDBJ whole genome shotgun (WGS) entry which is preliminary data.</text>
</comment>
<dbReference type="STRING" id="1193011.LEP1GSC058_0268"/>
<name>S3UT76_9LEPT</name>
<accession>S3UT76</accession>
<dbReference type="Proteomes" id="UP000014540">
    <property type="component" value="Unassembled WGS sequence"/>
</dbReference>
<gene>
    <name evidence="1" type="ORF">LEP1GSC058_0268</name>
</gene>
<reference evidence="1" key="1">
    <citation type="submission" date="2013-04" db="EMBL/GenBank/DDBJ databases">
        <authorList>
            <person name="Harkins D.M."/>
            <person name="Durkin A.S."/>
            <person name="Selengut J.D."/>
            <person name="Sanka R."/>
            <person name="DePew J."/>
            <person name="Purushe J."/>
            <person name="Ahmed A."/>
            <person name="van der Linden H."/>
            <person name="Goris M.G.A."/>
            <person name="Hartskeerl R.A."/>
            <person name="Vinetz J.M."/>
            <person name="Sutton G.G."/>
            <person name="Nelson W.C."/>
            <person name="Fouts D.E."/>
        </authorList>
    </citation>
    <scope>NUCLEOTIDE SEQUENCE [LARGE SCALE GENOMIC DNA]</scope>
    <source>
        <strain evidence="1">BUT 6</strain>
    </source>
</reference>